<accession>A0A498IBN1</accession>
<keyword evidence="3" id="KW-1185">Reference proteome</keyword>
<dbReference type="GO" id="GO:0004523">
    <property type="term" value="F:RNA-DNA hybrid ribonuclease activity"/>
    <property type="evidence" value="ECO:0007669"/>
    <property type="project" value="InterPro"/>
</dbReference>
<reference evidence="2 3" key="1">
    <citation type="submission" date="2018-10" db="EMBL/GenBank/DDBJ databases">
        <title>A high-quality apple genome assembly.</title>
        <authorList>
            <person name="Hu J."/>
        </authorList>
    </citation>
    <scope>NUCLEOTIDE SEQUENCE [LARGE SCALE GENOMIC DNA]</scope>
    <source>
        <strain evidence="3">cv. HFTH1</strain>
        <tissue evidence="2">Young leaf</tissue>
    </source>
</reference>
<dbReference type="Proteomes" id="UP000290289">
    <property type="component" value="Chromosome 13"/>
</dbReference>
<name>A0A498IBN1_MALDO</name>
<organism evidence="2 3">
    <name type="scientific">Malus domestica</name>
    <name type="common">Apple</name>
    <name type="synonym">Pyrus malus</name>
    <dbReference type="NCBI Taxonomy" id="3750"/>
    <lineage>
        <taxon>Eukaryota</taxon>
        <taxon>Viridiplantae</taxon>
        <taxon>Streptophyta</taxon>
        <taxon>Embryophyta</taxon>
        <taxon>Tracheophyta</taxon>
        <taxon>Spermatophyta</taxon>
        <taxon>Magnoliopsida</taxon>
        <taxon>eudicotyledons</taxon>
        <taxon>Gunneridae</taxon>
        <taxon>Pentapetalae</taxon>
        <taxon>rosids</taxon>
        <taxon>fabids</taxon>
        <taxon>Rosales</taxon>
        <taxon>Rosaceae</taxon>
        <taxon>Amygdaloideae</taxon>
        <taxon>Maleae</taxon>
        <taxon>Malus</taxon>
    </lineage>
</organism>
<dbReference type="Pfam" id="PF13456">
    <property type="entry name" value="RVT_3"/>
    <property type="match status" value="1"/>
</dbReference>
<dbReference type="GO" id="GO:0003676">
    <property type="term" value="F:nucleic acid binding"/>
    <property type="evidence" value="ECO:0007669"/>
    <property type="project" value="InterPro"/>
</dbReference>
<sequence length="156" mass="17272">MTLLGSFPSFVSWTWILLIREVVGKGLESCVILINGLMLFIMYWSASACSNHDGELALCASSPDLSLIGLIVEDSRAIFLEITRVSFTHIRRQANEVAHKLACYSLLSTMPALWFEEPPDIILDRVPRYHSGAVQAQETEAGVKNLGALSETEKMT</sequence>
<dbReference type="InterPro" id="IPR002156">
    <property type="entry name" value="RNaseH_domain"/>
</dbReference>
<feature type="domain" description="RNase H type-1" evidence="1">
    <location>
        <begin position="61"/>
        <end position="102"/>
    </location>
</feature>
<evidence type="ECO:0000259" key="1">
    <source>
        <dbReference type="Pfam" id="PF13456"/>
    </source>
</evidence>
<dbReference type="EMBL" id="RDQH01000339">
    <property type="protein sequence ID" value="RXH79395.1"/>
    <property type="molecule type" value="Genomic_DNA"/>
</dbReference>
<gene>
    <name evidence="2" type="ORF">DVH24_040542</name>
</gene>
<evidence type="ECO:0000313" key="3">
    <source>
        <dbReference type="Proteomes" id="UP000290289"/>
    </source>
</evidence>
<dbReference type="AlphaFoldDB" id="A0A498IBN1"/>
<evidence type="ECO:0000313" key="2">
    <source>
        <dbReference type="EMBL" id="RXH79395.1"/>
    </source>
</evidence>
<comment type="caution">
    <text evidence="2">The sequence shown here is derived from an EMBL/GenBank/DDBJ whole genome shotgun (WGS) entry which is preliminary data.</text>
</comment>
<protein>
    <recommendedName>
        <fullName evidence="1">RNase H type-1 domain-containing protein</fullName>
    </recommendedName>
</protein>
<proteinExistence type="predicted"/>